<accession>A0AAP9EDW6</accession>
<dbReference type="AlphaFoldDB" id="A0AAP9EDW6"/>
<sequence>MYNDSVYGPKVQRRWQRLLFEHQDGLAERGHHWYFGYLVSAFVKKNYGIENLLNFPSVTLELFYLCANQIDQTQEA</sequence>
<evidence type="ECO:0000313" key="2">
    <source>
        <dbReference type="Proteomes" id="UP000321298"/>
    </source>
</evidence>
<organism evidence="1 2">
    <name type="scientific">Leuconostoc lactis</name>
    <dbReference type="NCBI Taxonomy" id="1246"/>
    <lineage>
        <taxon>Bacteria</taxon>
        <taxon>Bacillati</taxon>
        <taxon>Bacillota</taxon>
        <taxon>Bacilli</taxon>
        <taxon>Lactobacillales</taxon>
        <taxon>Lactobacillaceae</taxon>
        <taxon>Leuconostoc</taxon>
    </lineage>
</organism>
<reference evidence="1 2" key="1">
    <citation type="submission" date="2019-06" db="EMBL/GenBank/DDBJ databases">
        <title>Genome analyses of bacteria isolated from kimchi.</title>
        <authorList>
            <person name="Lee S."/>
            <person name="Ahn S."/>
            <person name="Roh S."/>
        </authorList>
    </citation>
    <scope>NUCLEOTIDE SEQUENCE [LARGE SCALE GENOMIC DNA]</scope>
    <source>
        <strain evidence="1 2">CBA3625</strain>
    </source>
</reference>
<protein>
    <submittedName>
        <fullName evidence="1">Uncharacterized protein</fullName>
    </submittedName>
</protein>
<evidence type="ECO:0000313" key="1">
    <source>
        <dbReference type="EMBL" id="QEA44860.1"/>
    </source>
</evidence>
<keyword evidence="2" id="KW-1185">Reference proteome</keyword>
<proteinExistence type="predicted"/>
<dbReference type="Proteomes" id="UP000321298">
    <property type="component" value="Chromosome"/>
</dbReference>
<name>A0AAP9EDW6_LEULA</name>
<gene>
    <name evidence="1" type="ORF">FGL83_07750</name>
</gene>
<dbReference type="EMBL" id="CP042387">
    <property type="protein sequence ID" value="QEA44860.1"/>
    <property type="molecule type" value="Genomic_DNA"/>
</dbReference>